<evidence type="ECO:0000256" key="1">
    <source>
        <dbReference type="SAM" id="Coils"/>
    </source>
</evidence>
<keyword evidence="1" id="KW-0175">Coiled coil</keyword>
<evidence type="ECO:0000313" key="4">
    <source>
        <dbReference type="Proteomes" id="UP000688137"/>
    </source>
</evidence>
<feature type="compositionally biased region" description="Low complexity" evidence="2">
    <location>
        <begin position="185"/>
        <end position="199"/>
    </location>
</feature>
<name>A0A8S1P4L3_PARPR</name>
<dbReference type="EMBL" id="CAJJDM010000108">
    <property type="protein sequence ID" value="CAD8097918.1"/>
    <property type="molecule type" value="Genomic_DNA"/>
</dbReference>
<dbReference type="AlphaFoldDB" id="A0A8S1P4L3"/>
<gene>
    <name evidence="3" type="ORF">PPRIM_AZ9-3.1.T1050101</name>
</gene>
<feature type="coiled-coil region" evidence="1">
    <location>
        <begin position="212"/>
        <end position="272"/>
    </location>
</feature>
<keyword evidence="4" id="KW-1185">Reference proteome</keyword>
<accession>A0A8S1P4L3</accession>
<evidence type="ECO:0000256" key="2">
    <source>
        <dbReference type="SAM" id="MobiDB-lite"/>
    </source>
</evidence>
<protein>
    <submittedName>
        <fullName evidence="3">Uncharacterized protein</fullName>
    </submittedName>
</protein>
<dbReference type="OMA" id="NIMQKIY"/>
<reference evidence="3" key="1">
    <citation type="submission" date="2021-01" db="EMBL/GenBank/DDBJ databases">
        <authorList>
            <consortium name="Genoscope - CEA"/>
            <person name="William W."/>
        </authorList>
    </citation>
    <scope>NUCLEOTIDE SEQUENCE</scope>
</reference>
<proteinExistence type="predicted"/>
<feature type="region of interest" description="Disordered" evidence="2">
    <location>
        <begin position="179"/>
        <end position="212"/>
    </location>
</feature>
<evidence type="ECO:0000313" key="3">
    <source>
        <dbReference type="EMBL" id="CAD8097918.1"/>
    </source>
</evidence>
<dbReference type="Proteomes" id="UP000688137">
    <property type="component" value="Unassembled WGS sequence"/>
</dbReference>
<comment type="caution">
    <text evidence="3">The sequence shown here is derived from an EMBL/GenBank/DDBJ whole genome shotgun (WGS) entry which is preliminary data.</text>
</comment>
<sequence length="404" mass="47685">MFEPGISNSDILFKKSLRSGNKSAKLAKKNSQYQYHEGDMITRQLSQIVFDMQNKNDSFDNAIQLLTDESSILKQHLSFQVFIPEVKTQIGEKLLKDNNLWIIILVVFHSLCKEKSKYSDFIQRNILNIMQKIYQEDQILKSIQQQAHQIITKPEEVQQQIMNQSASKCSKRQLRVQFQEDKENQQSSSNQKKLQFSNQIESTKEQEQTMSNEKLKKKFDELSKQFQELNSDSYENQDMVVPQVEEIINEQVKELEEELKNQHDLSNKKQRISLTEKIFSRLGFKAWRSEQKLIKPNPIQTKMRGIRLLDGLDSRELQINYVAKVEKVLVSNLNDNQLHSIVQLSTNNSQEILEWGLYAIIQLTDQDCTSKQYFEDMQYYKQLIAFKFRQDRQIYIPFGKYELL</sequence>
<organism evidence="3 4">
    <name type="scientific">Paramecium primaurelia</name>
    <dbReference type="NCBI Taxonomy" id="5886"/>
    <lineage>
        <taxon>Eukaryota</taxon>
        <taxon>Sar</taxon>
        <taxon>Alveolata</taxon>
        <taxon>Ciliophora</taxon>
        <taxon>Intramacronucleata</taxon>
        <taxon>Oligohymenophorea</taxon>
        <taxon>Peniculida</taxon>
        <taxon>Parameciidae</taxon>
        <taxon>Paramecium</taxon>
    </lineage>
</organism>